<evidence type="ECO:0000256" key="1">
    <source>
        <dbReference type="SAM" id="SignalP"/>
    </source>
</evidence>
<accession>F0SBG1</accession>
<keyword evidence="3" id="KW-1185">Reference proteome</keyword>
<reference evidence="2 3" key="1">
    <citation type="journal article" date="2011" name="Stand. Genomic Sci.">
        <title>Complete genome sequence of the gliding, heparinolytic Pedobacter saltans type strain (113).</title>
        <authorList>
            <person name="Liolios K."/>
            <person name="Sikorski J."/>
            <person name="Lu M."/>
            <person name="Nolan M."/>
            <person name="Lapidus A."/>
            <person name="Lucas S."/>
            <person name="Hammon N."/>
            <person name="Deshpande S."/>
            <person name="Cheng J.F."/>
            <person name="Tapia R."/>
            <person name="Han C."/>
            <person name="Goodwin L."/>
            <person name="Pitluck S."/>
            <person name="Huntemann M."/>
            <person name="Ivanova N."/>
            <person name="Pagani I."/>
            <person name="Mavromatis K."/>
            <person name="Ovchinikova G."/>
            <person name="Pati A."/>
            <person name="Chen A."/>
            <person name="Palaniappan K."/>
            <person name="Land M."/>
            <person name="Hauser L."/>
            <person name="Brambilla E.M."/>
            <person name="Kotsyurbenko O."/>
            <person name="Rohde M."/>
            <person name="Tindall B.J."/>
            <person name="Abt B."/>
            <person name="Goker M."/>
            <person name="Detter J.C."/>
            <person name="Woyke T."/>
            <person name="Bristow J."/>
            <person name="Eisen J.A."/>
            <person name="Markowitz V."/>
            <person name="Hugenholtz P."/>
            <person name="Klenk H.P."/>
            <person name="Kyrpides N.C."/>
        </authorList>
    </citation>
    <scope>NUCLEOTIDE SEQUENCE [LARGE SCALE GENOMIC DNA]</scope>
    <source>
        <strain evidence="3">ATCC 51119 / DSM 12145 / JCM 21818 / LMG 10337 / NBRC 100064 / NCIMB 13643</strain>
    </source>
</reference>
<dbReference type="Proteomes" id="UP000000310">
    <property type="component" value="Chromosome"/>
</dbReference>
<evidence type="ECO:0000313" key="3">
    <source>
        <dbReference type="Proteomes" id="UP000000310"/>
    </source>
</evidence>
<sequence>MKRAFSGIMFLYLLTSISTSLKAQDNILGDFSYLYMEKLIAVAKENYPKNKVFESRINVANNNLSIAKASWFDPLSFNYVNRTNIYNIDGVNSSILSGYFLNVNFSPASILVKKPFQVKNARSEIVAATAERDEYALQLETEVKTRYTIYVQNLQTLKLVSQRVVDAESTFTNMKAKYERSEISFREFNDVSTYLTSVKESKVAAEANLLTSKFQLEELLTVKLEDIK</sequence>
<dbReference type="RefSeq" id="WP_013632106.1">
    <property type="nucleotide sequence ID" value="NC_015177.1"/>
</dbReference>
<dbReference type="AlphaFoldDB" id="F0SBG1"/>
<feature type="signal peptide" evidence="1">
    <location>
        <begin position="1"/>
        <end position="23"/>
    </location>
</feature>
<dbReference type="STRING" id="762903.Pedsa_1036"/>
<dbReference type="GO" id="GO:0015562">
    <property type="term" value="F:efflux transmembrane transporter activity"/>
    <property type="evidence" value="ECO:0007669"/>
    <property type="project" value="InterPro"/>
</dbReference>
<dbReference type="EMBL" id="CP002545">
    <property type="protein sequence ID" value="ADY51607.1"/>
    <property type="molecule type" value="Genomic_DNA"/>
</dbReference>
<protein>
    <recommendedName>
        <fullName evidence="4">Outer membrane efflux protein</fullName>
    </recommendedName>
</protein>
<proteinExistence type="predicted"/>
<organism evidence="2 3">
    <name type="scientific">Pseudopedobacter saltans (strain ATCC 51119 / DSM 12145 / JCM 21818 / CCUG 39354 / LMG 10337 / NBRC 100064 / NCIMB 13643)</name>
    <name type="common">Pedobacter saltans</name>
    <dbReference type="NCBI Taxonomy" id="762903"/>
    <lineage>
        <taxon>Bacteria</taxon>
        <taxon>Pseudomonadati</taxon>
        <taxon>Bacteroidota</taxon>
        <taxon>Sphingobacteriia</taxon>
        <taxon>Sphingobacteriales</taxon>
        <taxon>Sphingobacteriaceae</taxon>
        <taxon>Pseudopedobacter</taxon>
    </lineage>
</organism>
<reference evidence="3" key="2">
    <citation type="submission" date="2011-02" db="EMBL/GenBank/DDBJ databases">
        <title>The complete genome of Pedobacter saltans DSM 12145.</title>
        <authorList>
            <consortium name="US DOE Joint Genome Institute (JGI-PGF)"/>
            <person name="Lucas S."/>
            <person name="Copeland A."/>
            <person name="Lapidus A."/>
            <person name="Bruce D."/>
            <person name="Goodwin L."/>
            <person name="Pitluck S."/>
            <person name="Kyrpides N."/>
            <person name="Mavromatis K."/>
            <person name="Pagani I."/>
            <person name="Ivanova N."/>
            <person name="Ovchinnikova G."/>
            <person name="Lu M."/>
            <person name="Detter J.C."/>
            <person name="Han C."/>
            <person name="Land M."/>
            <person name="Hauser L."/>
            <person name="Markowitz V."/>
            <person name="Cheng J.-F."/>
            <person name="Hugenholtz P."/>
            <person name="Woyke T."/>
            <person name="Wu D."/>
            <person name="Tindall B."/>
            <person name="Pomrenke H.G."/>
            <person name="Brambilla E."/>
            <person name="Klenk H.-P."/>
            <person name="Eisen J.A."/>
        </authorList>
    </citation>
    <scope>NUCLEOTIDE SEQUENCE [LARGE SCALE GENOMIC DNA]</scope>
    <source>
        <strain evidence="3">ATCC 51119 / DSM 12145 / JCM 21818 / LMG 10337 / NBRC 100064 / NCIMB 13643</strain>
    </source>
</reference>
<keyword evidence="1" id="KW-0732">Signal</keyword>
<dbReference type="HOGENOM" id="CLU_101751_0_0_10"/>
<dbReference type="eggNOG" id="COG1538">
    <property type="taxonomic scope" value="Bacteria"/>
</dbReference>
<evidence type="ECO:0000313" key="2">
    <source>
        <dbReference type="EMBL" id="ADY51607.1"/>
    </source>
</evidence>
<name>F0SBG1_PSESL</name>
<gene>
    <name evidence="2" type="ordered locus">Pedsa_1036</name>
</gene>
<evidence type="ECO:0008006" key="4">
    <source>
        <dbReference type="Google" id="ProtNLM"/>
    </source>
</evidence>
<dbReference type="KEGG" id="psn:Pedsa_1036"/>
<feature type="chain" id="PRO_5003258319" description="Outer membrane efflux protein" evidence="1">
    <location>
        <begin position="24"/>
        <end position="228"/>
    </location>
</feature>
<dbReference type="Gene3D" id="1.20.1600.10">
    <property type="entry name" value="Outer membrane efflux proteins (OEP)"/>
    <property type="match status" value="1"/>
</dbReference>
<dbReference type="SUPFAM" id="SSF56954">
    <property type="entry name" value="Outer membrane efflux proteins (OEP)"/>
    <property type="match status" value="1"/>
</dbReference>